<name>A0ABD5Z2E2_9EURY</name>
<keyword evidence="2" id="KW-1185">Reference proteome</keyword>
<comment type="caution">
    <text evidence="1">The sequence shown here is derived from an EMBL/GenBank/DDBJ whole genome shotgun (WGS) entry which is preliminary data.</text>
</comment>
<sequence length="125" mass="13426">MDRRGFLRATGATLAATTASAAAGCQGVRPEPDLDWSYDYGAVEKDDVGVVRLVGTATNSGEVALPAAELVAHLLDDQGEVLSQRVAEFEHLARGEEAPFDLDFRLPLDRFRRVDGAVLSPRFPG</sequence>
<dbReference type="EMBL" id="JBHTAR010000011">
    <property type="protein sequence ID" value="MFC7199348.1"/>
    <property type="molecule type" value="Genomic_DNA"/>
</dbReference>
<dbReference type="Proteomes" id="UP001596447">
    <property type="component" value="Unassembled WGS sequence"/>
</dbReference>
<evidence type="ECO:0000313" key="2">
    <source>
        <dbReference type="Proteomes" id="UP001596447"/>
    </source>
</evidence>
<organism evidence="1 2">
    <name type="scientific">Halospeciosus flavus</name>
    <dbReference type="NCBI Taxonomy" id="3032283"/>
    <lineage>
        <taxon>Archaea</taxon>
        <taxon>Methanobacteriati</taxon>
        <taxon>Methanobacteriota</taxon>
        <taxon>Stenosarchaea group</taxon>
        <taxon>Halobacteria</taxon>
        <taxon>Halobacteriales</taxon>
        <taxon>Halobacteriaceae</taxon>
        <taxon>Halospeciosus</taxon>
    </lineage>
</organism>
<dbReference type="PROSITE" id="PS51257">
    <property type="entry name" value="PROKAR_LIPOPROTEIN"/>
    <property type="match status" value="1"/>
</dbReference>
<proteinExistence type="predicted"/>
<reference evidence="1 2" key="1">
    <citation type="journal article" date="2019" name="Int. J. Syst. Evol. Microbiol.">
        <title>The Global Catalogue of Microorganisms (GCM) 10K type strain sequencing project: providing services to taxonomists for standard genome sequencing and annotation.</title>
        <authorList>
            <consortium name="The Broad Institute Genomics Platform"/>
            <consortium name="The Broad Institute Genome Sequencing Center for Infectious Disease"/>
            <person name="Wu L."/>
            <person name="Ma J."/>
        </authorList>
    </citation>
    <scope>NUCLEOTIDE SEQUENCE [LARGE SCALE GENOMIC DNA]</scope>
    <source>
        <strain evidence="1 2">XZGYJ-43</strain>
    </source>
</reference>
<dbReference type="NCBIfam" id="NF038353">
    <property type="entry name" value="FxLYD_dom"/>
    <property type="match status" value="1"/>
</dbReference>
<dbReference type="InterPro" id="IPR047676">
    <property type="entry name" value="FxLYD_dom"/>
</dbReference>
<dbReference type="AlphaFoldDB" id="A0ABD5Z2E2"/>
<accession>A0ABD5Z2E2</accession>
<gene>
    <name evidence="1" type="ORF">ACFQJ9_07965</name>
</gene>
<protein>
    <submittedName>
        <fullName evidence="1">FxLYD domain-containing protein</fullName>
    </submittedName>
</protein>
<evidence type="ECO:0000313" key="1">
    <source>
        <dbReference type="EMBL" id="MFC7199348.1"/>
    </source>
</evidence>
<dbReference type="RefSeq" id="WP_279529282.1">
    <property type="nucleotide sequence ID" value="NZ_CP122312.1"/>
</dbReference>